<name>A0ABW3CUU6_9FLAO</name>
<dbReference type="EMBL" id="JBHTJH010000001">
    <property type="protein sequence ID" value="MFD0860797.1"/>
    <property type="molecule type" value="Genomic_DNA"/>
</dbReference>
<evidence type="ECO:0008006" key="4">
    <source>
        <dbReference type="Google" id="ProtNLM"/>
    </source>
</evidence>
<proteinExistence type="predicted"/>
<dbReference type="PROSITE" id="PS51257">
    <property type="entry name" value="PROKAR_LIPOPROTEIN"/>
    <property type="match status" value="1"/>
</dbReference>
<dbReference type="InterPro" id="IPR038081">
    <property type="entry name" value="CalX-like_sf"/>
</dbReference>
<feature type="chain" id="PRO_5045339373" description="DUF4843 domain-containing protein" evidence="1">
    <location>
        <begin position="23"/>
        <end position="282"/>
    </location>
</feature>
<gene>
    <name evidence="2" type="ORF">ACFQ1M_01145</name>
</gene>
<evidence type="ECO:0000313" key="3">
    <source>
        <dbReference type="Proteomes" id="UP001596978"/>
    </source>
</evidence>
<reference evidence="3" key="1">
    <citation type="journal article" date="2019" name="Int. J. Syst. Evol. Microbiol.">
        <title>The Global Catalogue of Microorganisms (GCM) 10K type strain sequencing project: providing services to taxonomists for standard genome sequencing and annotation.</title>
        <authorList>
            <consortium name="The Broad Institute Genomics Platform"/>
            <consortium name="The Broad Institute Genome Sequencing Center for Infectious Disease"/>
            <person name="Wu L."/>
            <person name="Ma J."/>
        </authorList>
    </citation>
    <scope>NUCLEOTIDE SEQUENCE [LARGE SCALE GENOMIC DNA]</scope>
    <source>
        <strain evidence="3">CCUG 62952</strain>
    </source>
</reference>
<dbReference type="Proteomes" id="UP001596978">
    <property type="component" value="Unassembled WGS sequence"/>
</dbReference>
<evidence type="ECO:0000313" key="2">
    <source>
        <dbReference type="EMBL" id="MFD0860797.1"/>
    </source>
</evidence>
<protein>
    <recommendedName>
        <fullName evidence="4">DUF4843 domain-containing protein</fullName>
    </recommendedName>
</protein>
<feature type="signal peptide" evidence="1">
    <location>
        <begin position="1"/>
        <end position="22"/>
    </location>
</feature>
<organism evidence="2 3">
    <name type="scientific">Sungkyunkwania multivorans</name>
    <dbReference type="NCBI Taxonomy" id="1173618"/>
    <lineage>
        <taxon>Bacteria</taxon>
        <taxon>Pseudomonadati</taxon>
        <taxon>Bacteroidota</taxon>
        <taxon>Flavobacteriia</taxon>
        <taxon>Flavobacteriales</taxon>
        <taxon>Flavobacteriaceae</taxon>
        <taxon>Sungkyunkwania</taxon>
    </lineage>
</organism>
<keyword evidence="1" id="KW-0732">Signal</keyword>
<comment type="caution">
    <text evidence="2">The sequence shown here is derived from an EMBL/GenBank/DDBJ whole genome shotgun (WGS) entry which is preliminary data.</text>
</comment>
<sequence>MKNIKFLFIAFISSLVAVSCLVDDEPSELEKGFATGEYVAGFKNTTAETNFLTDGQVGSFSLPVDLLAGQVFANTPQIDLTFEVDASSTAVEGVDFDFVSTSRVVSIPASRDFATIDFNIYTENIEPLAPKTIVIRLVNSSNGVISETQQTATIILGGICFSDVGGTFNVSVERIETGATWNYTNEVISQIGEGLYLSGSTGQFGPQGSNDLTTFGAPRNGFVFEENCDMITIESQNLGNFFSNQVEGSGTVDDAGNLTMTVTITPLFSDPVATYNIVYTKQ</sequence>
<dbReference type="Gene3D" id="2.60.40.2030">
    <property type="match status" value="1"/>
</dbReference>
<accession>A0ABW3CUU6</accession>
<dbReference type="RefSeq" id="WP_386402607.1">
    <property type="nucleotide sequence ID" value="NZ_JBHTJH010000001.1"/>
</dbReference>
<keyword evidence="3" id="KW-1185">Reference proteome</keyword>
<evidence type="ECO:0000256" key="1">
    <source>
        <dbReference type="SAM" id="SignalP"/>
    </source>
</evidence>